<name>A0A8S5KZD4_9VIRU</name>
<protein>
    <submittedName>
        <fullName evidence="2">Uncharacterized protein</fullName>
    </submittedName>
</protein>
<evidence type="ECO:0000313" key="3">
    <source>
        <dbReference type="Proteomes" id="UP000677403"/>
    </source>
</evidence>
<dbReference type="RefSeq" id="YP_010770916.1">
    <property type="nucleotide sequence ID" value="NC_074430.1"/>
</dbReference>
<accession>A0A8S5KZD4</accession>
<keyword evidence="3" id="KW-1185">Reference proteome</keyword>
<keyword evidence="1" id="KW-1133">Transmembrane helix</keyword>
<reference evidence="2" key="1">
    <citation type="submission" date="2020-09" db="EMBL/GenBank/DDBJ databases">
        <title>Leviviricetes taxonomy.</title>
        <authorList>
            <person name="Stockdale S.R."/>
            <person name="Callanan J."/>
            <person name="Adriaenssens E.M."/>
            <person name="Kuhn J.H."/>
            <person name="Rumnieks J."/>
            <person name="Shkoporov A."/>
            <person name="Draper L.A."/>
            <person name="Ross P."/>
            <person name="Hill C."/>
        </authorList>
    </citation>
    <scope>NUCLEOTIDE SEQUENCE</scope>
</reference>
<feature type="transmembrane region" description="Helical" evidence="1">
    <location>
        <begin position="28"/>
        <end position="50"/>
    </location>
</feature>
<proteinExistence type="predicted"/>
<dbReference type="KEGG" id="vg:80400488"/>
<evidence type="ECO:0000313" key="2">
    <source>
        <dbReference type="EMBL" id="DAD51078.1"/>
    </source>
</evidence>
<organism evidence="2 3">
    <name type="scientific">ssRNA phage SRR7976299_18</name>
    <dbReference type="NCBI Taxonomy" id="2786640"/>
    <lineage>
        <taxon>Viruses</taxon>
        <taxon>Riboviria</taxon>
        <taxon>Orthornavirae</taxon>
        <taxon>Lenarviricota</taxon>
        <taxon>Leviviricetes</taxon>
        <taxon>Timlovirales</taxon>
        <taxon>Steitzviridae</taxon>
        <taxon>Hodnevirus</taxon>
        <taxon>Hodnevirus neolimenecus</taxon>
        <taxon>Mahjnavirus limenecus</taxon>
    </lineage>
</organism>
<keyword evidence="1" id="KW-0472">Membrane</keyword>
<sequence>MVGRRFAPTPSTRKRLVQMLGVPSTGTWLGYFLQVAFEMAILFAIFSFVIPVDVSVF</sequence>
<dbReference type="GeneID" id="80400488"/>
<keyword evidence="1" id="KW-0812">Transmembrane</keyword>
<dbReference type="EMBL" id="BK013712">
    <property type="protein sequence ID" value="DAD51078.1"/>
    <property type="molecule type" value="Genomic_RNA"/>
</dbReference>
<evidence type="ECO:0000256" key="1">
    <source>
        <dbReference type="SAM" id="Phobius"/>
    </source>
</evidence>
<gene>
    <name evidence="2" type="primary">SRR7976299_18_3</name>
</gene>
<dbReference type="Proteomes" id="UP000677403">
    <property type="component" value="Segment"/>
</dbReference>